<keyword evidence="1" id="KW-0812">Transmembrane</keyword>
<dbReference type="AlphaFoldDB" id="A0A0R2FKC0"/>
<feature type="transmembrane region" description="Helical" evidence="1">
    <location>
        <begin position="156"/>
        <end position="183"/>
    </location>
</feature>
<dbReference type="GO" id="GO:0015234">
    <property type="term" value="F:thiamine transmembrane transporter activity"/>
    <property type="evidence" value="ECO:0007669"/>
    <property type="project" value="InterPro"/>
</dbReference>
<keyword evidence="1" id="KW-0472">Membrane</keyword>
<dbReference type="NCBIfam" id="TIGR02357">
    <property type="entry name" value="ECF_ThiT_YuaJ"/>
    <property type="match status" value="1"/>
</dbReference>
<dbReference type="EMBL" id="AYZJ01000009">
    <property type="protein sequence ID" value="KRN25591.1"/>
    <property type="molecule type" value="Genomic_DNA"/>
</dbReference>
<dbReference type="InterPro" id="IPR012651">
    <property type="entry name" value="Thia_Transptr_ThiT"/>
</dbReference>
<keyword evidence="1" id="KW-1133">Transmembrane helix</keyword>
<gene>
    <name evidence="2" type="ORF">FC75_GL000323</name>
</gene>
<dbReference type="RefSeq" id="WP_056988917.1">
    <property type="nucleotide sequence ID" value="NZ_AYZJ01000009.1"/>
</dbReference>
<dbReference type="PATRIC" id="fig|1423730.4.peg.339"/>
<evidence type="ECO:0000256" key="1">
    <source>
        <dbReference type="SAM" id="Phobius"/>
    </source>
</evidence>
<comment type="caution">
    <text evidence="2">The sequence shown here is derived from an EMBL/GenBank/DDBJ whole genome shotgun (WGS) entry which is preliminary data.</text>
</comment>
<evidence type="ECO:0000313" key="3">
    <source>
        <dbReference type="Proteomes" id="UP000050865"/>
    </source>
</evidence>
<proteinExistence type="predicted"/>
<accession>A0A0R2FKC0</accession>
<name>A0A0R2FKC0_9LACO</name>
<sequence length="202" mass="21297">MAKSNSRVLILVEIAVIAAFAMALEYVPHKTGISSIEMSYGVIPITVLALRRGTGAGMAAGLTWGVLDIMLIGFGEGSVLNPIQGFLEYPIAFAVAGLGGLLYGRFQAALKAGNNREAMGLAWGAGLIGVLAKYFCHFLAGWVFWGSYAPKGTPAWLYSLVINGGSAVATGILTIIVISVLVTTVKKPLFEPKDGRQLLSQH</sequence>
<dbReference type="Pfam" id="PF09515">
    <property type="entry name" value="Thia_YuaJ"/>
    <property type="match status" value="1"/>
</dbReference>
<keyword evidence="3" id="KW-1185">Reference proteome</keyword>
<feature type="transmembrane region" description="Helical" evidence="1">
    <location>
        <begin position="118"/>
        <end position="144"/>
    </location>
</feature>
<dbReference type="Proteomes" id="UP000050865">
    <property type="component" value="Unassembled WGS sequence"/>
</dbReference>
<evidence type="ECO:0000313" key="2">
    <source>
        <dbReference type="EMBL" id="KRN25591.1"/>
    </source>
</evidence>
<dbReference type="STRING" id="1423730.FC75_GL000323"/>
<reference evidence="2 3" key="1">
    <citation type="journal article" date="2015" name="Genome Announc.">
        <title>Expanding the biotechnology potential of lactobacilli through comparative genomics of 213 strains and associated genera.</title>
        <authorList>
            <person name="Sun Z."/>
            <person name="Harris H.M."/>
            <person name="McCann A."/>
            <person name="Guo C."/>
            <person name="Argimon S."/>
            <person name="Zhang W."/>
            <person name="Yang X."/>
            <person name="Jeffery I.B."/>
            <person name="Cooney J.C."/>
            <person name="Kagawa T.F."/>
            <person name="Liu W."/>
            <person name="Song Y."/>
            <person name="Salvetti E."/>
            <person name="Wrobel A."/>
            <person name="Rasinkangas P."/>
            <person name="Parkhill J."/>
            <person name="Rea M.C."/>
            <person name="O'Sullivan O."/>
            <person name="Ritari J."/>
            <person name="Douillard F.P."/>
            <person name="Paul Ross R."/>
            <person name="Yang R."/>
            <person name="Briner A.E."/>
            <person name="Felis G.E."/>
            <person name="de Vos W.M."/>
            <person name="Barrangou R."/>
            <person name="Klaenhammer T.R."/>
            <person name="Caufield P.W."/>
            <person name="Cui Y."/>
            <person name="Zhang H."/>
            <person name="O'Toole P.W."/>
        </authorList>
    </citation>
    <scope>NUCLEOTIDE SEQUENCE [LARGE SCALE GENOMIC DNA]</scope>
    <source>
        <strain evidence="2 3">DSM 22697</strain>
    </source>
</reference>
<dbReference type="Gene3D" id="1.10.1760.20">
    <property type="match status" value="1"/>
</dbReference>
<organism evidence="2 3">
    <name type="scientific">Lacticaseibacillus camelliae DSM 22697 = JCM 13995</name>
    <dbReference type="NCBI Taxonomy" id="1423730"/>
    <lineage>
        <taxon>Bacteria</taxon>
        <taxon>Bacillati</taxon>
        <taxon>Bacillota</taxon>
        <taxon>Bacilli</taxon>
        <taxon>Lactobacillales</taxon>
        <taxon>Lactobacillaceae</taxon>
        <taxon>Lacticaseibacillus</taxon>
    </lineage>
</organism>
<protein>
    <submittedName>
        <fullName evidence="2">Proton-coupled thiamine transporter</fullName>
    </submittedName>
</protein>
<feature type="transmembrane region" description="Helical" evidence="1">
    <location>
        <begin position="86"/>
        <end position="106"/>
    </location>
</feature>
<dbReference type="GO" id="GO:0005886">
    <property type="term" value="C:plasma membrane"/>
    <property type="evidence" value="ECO:0007669"/>
    <property type="project" value="InterPro"/>
</dbReference>